<dbReference type="OrthoDB" id="3210850at2759"/>
<dbReference type="Proteomes" id="UP000799423">
    <property type="component" value="Unassembled WGS sequence"/>
</dbReference>
<feature type="transmembrane region" description="Helical" evidence="1">
    <location>
        <begin position="83"/>
        <end position="102"/>
    </location>
</feature>
<reference evidence="2" key="1">
    <citation type="submission" date="2020-01" db="EMBL/GenBank/DDBJ databases">
        <authorList>
            <consortium name="DOE Joint Genome Institute"/>
            <person name="Haridas S."/>
            <person name="Albert R."/>
            <person name="Binder M."/>
            <person name="Bloem J."/>
            <person name="Labutti K."/>
            <person name="Salamov A."/>
            <person name="Andreopoulos B."/>
            <person name="Baker S.E."/>
            <person name="Barry K."/>
            <person name="Bills G."/>
            <person name="Bluhm B.H."/>
            <person name="Cannon C."/>
            <person name="Castanera R."/>
            <person name="Culley D.E."/>
            <person name="Daum C."/>
            <person name="Ezra D."/>
            <person name="Gonzalez J.B."/>
            <person name="Henrissat B."/>
            <person name="Kuo A."/>
            <person name="Liang C."/>
            <person name="Lipzen A."/>
            <person name="Lutzoni F."/>
            <person name="Magnuson J."/>
            <person name="Mondo S."/>
            <person name="Nolan M."/>
            <person name="Ohm R."/>
            <person name="Pangilinan J."/>
            <person name="Park H.-J."/>
            <person name="Ramirez L."/>
            <person name="Alfaro M."/>
            <person name="Sun H."/>
            <person name="Tritt A."/>
            <person name="Yoshinaga Y."/>
            <person name="Zwiers L.-H."/>
            <person name="Turgeon B.G."/>
            <person name="Goodwin S.B."/>
            <person name="Spatafora J.W."/>
            <person name="Crous P.W."/>
            <person name="Grigoriev I.V."/>
        </authorList>
    </citation>
    <scope>NUCLEOTIDE SEQUENCE</scope>
    <source>
        <strain evidence="2">IPT5</strain>
    </source>
</reference>
<feature type="transmembrane region" description="Helical" evidence="1">
    <location>
        <begin position="48"/>
        <end position="71"/>
    </location>
</feature>
<gene>
    <name evidence="2" type="ORF">T440DRAFT_513400</name>
</gene>
<dbReference type="EMBL" id="MU006289">
    <property type="protein sequence ID" value="KAF2856328.1"/>
    <property type="molecule type" value="Genomic_DNA"/>
</dbReference>
<evidence type="ECO:0000313" key="2">
    <source>
        <dbReference type="EMBL" id="KAF2856328.1"/>
    </source>
</evidence>
<evidence type="ECO:0000313" key="3">
    <source>
        <dbReference type="Proteomes" id="UP000799423"/>
    </source>
</evidence>
<name>A0A6A7BPY6_9PLEO</name>
<sequence length="103" mass="11498">MVTVMFGAVAINSYIDDVVKMQDDYRYHFGIQGIVSIPFIEVNILTDIVLMGVIFYLLLPVASLQLSMAAAMIQFVITEGRKLGLICLSICLIDVFWDALVIH</sequence>
<keyword evidence="1" id="KW-0472">Membrane</keyword>
<evidence type="ECO:0000256" key="1">
    <source>
        <dbReference type="SAM" id="Phobius"/>
    </source>
</evidence>
<protein>
    <submittedName>
        <fullName evidence="2">Uncharacterized protein</fullName>
    </submittedName>
</protein>
<keyword evidence="1" id="KW-0812">Transmembrane</keyword>
<organism evidence="2 3">
    <name type="scientific">Plenodomus tracheiphilus IPT5</name>
    <dbReference type="NCBI Taxonomy" id="1408161"/>
    <lineage>
        <taxon>Eukaryota</taxon>
        <taxon>Fungi</taxon>
        <taxon>Dikarya</taxon>
        <taxon>Ascomycota</taxon>
        <taxon>Pezizomycotina</taxon>
        <taxon>Dothideomycetes</taxon>
        <taxon>Pleosporomycetidae</taxon>
        <taxon>Pleosporales</taxon>
        <taxon>Pleosporineae</taxon>
        <taxon>Leptosphaeriaceae</taxon>
        <taxon>Plenodomus</taxon>
    </lineage>
</organism>
<dbReference type="PANTHER" id="PTHR38848">
    <property type="entry name" value="G-PROTEIN COUPLED RECEPTORS FAMILY 3 PROFILE DOMAIN-CONTAINING PROTEIN"/>
    <property type="match status" value="1"/>
</dbReference>
<dbReference type="AlphaFoldDB" id="A0A6A7BPY6"/>
<accession>A0A6A7BPY6</accession>
<keyword evidence="1" id="KW-1133">Transmembrane helix</keyword>
<dbReference type="PANTHER" id="PTHR38848:SF3">
    <property type="entry name" value="G-PROTEIN COUPLED RECEPTORS FAMILY 3 PROFILE DOMAIN-CONTAINING PROTEIN"/>
    <property type="match status" value="1"/>
</dbReference>
<keyword evidence="3" id="KW-1185">Reference proteome</keyword>
<proteinExistence type="predicted"/>